<dbReference type="AlphaFoldDB" id="A0A1M7TVN8"/>
<dbReference type="Gene3D" id="1.25.40.10">
    <property type="entry name" value="Tetratricopeptide repeat domain"/>
    <property type="match status" value="1"/>
</dbReference>
<keyword evidence="1" id="KW-0547">Nucleotide-binding</keyword>
<organism evidence="4 5">
    <name type="scientific">Geodermatophilus obscurus</name>
    <dbReference type="NCBI Taxonomy" id="1861"/>
    <lineage>
        <taxon>Bacteria</taxon>
        <taxon>Bacillati</taxon>
        <taxon>Actinomycetota</taxon>
        <taxon>Actinomycetes</taxon>
        <taxon>Geodermatophilales</taxon>
        <taxon>Geodermatophilaceae</taxon>
        <taxon>Geodermatophilus</taxon>
    </lineage>
</organism>
<evidence type="ECO:0000256" key="1">
    <source>
        <dbReference type="ARBA" id="ARBA00022741"/>
    </source>
</evidence>
<dbReference type="InterPro" id="IPR036388">
    <property type="entry name" value="WH-like_DNA-bd_sf"/>
</dbReference>
<evidence type="ECO:0000259" key="3">
    <source>
        <dbReference type="PROSITE" id="PS50043"/>
    </source>
</evidence>
<evidence type="ECO:0000313" key="5">
    <source>
        <dbReference type="Proteomes" id="UP000184428"/>
    </source>
</evidence>
<dbReference type="PRINTS" id="PR00038">
    <property type="entry name" value="HTHLUXR"/>
</dbReference>
<reference evidence="4 5" key="1">
    <citation type="submission" date="2016-12" db="EMBL/GenBank/DDBJ databases">
        <authorList>
            <person name="Song W.-J."/>
            <person name="Kurnit D.M."/>
        </authorList>
    </citation>
    <scope>NUCLEOTIDE SEQUENCE [LARGE SCALE GENOMIC DNA]</scope>
    <source>
        <strain evidence="4 5">DSM 43162</strain>
    </source>
</reference>
<dbReference type="Gene3D" id="1.10.10.10">
    <property type="entry name" value="Winged helix-like DNA-binding domain superfamily/Winged helix DNA-binding domain"/>
    <property type="match status" value="1"/>
</dbReference>
<evidence type="ECO:0000256" key="2">
    <source>
        <dbReference type="ARBA" id="ARBA00022840"/>
    </source>
</evidence>
<dbReference type="SUPFAM" id="SSF46894">
    <property type="entry name" value="C-terminal effector domain of the bipartite response regulators"/>
    <property type="match status" value="1"/>
</dbReference>
<dbReference type="Gene3D" id="3.40.50.300">
    <property type="entry name" value="P-loop containing nucleotide triphosphate hydrolases"/>
    <property type="match status" value="1"/>
</dbReference>
<dbReference type="InterPro" id="IPR027417">
    <property type="entry name" value="P-loop_NTPase"/>
</dbReference>
<dbReference type="GO" id="GO:0004016">
    <property type="term" value="F:adenylate cyclase activity"/>
    <property type="evidence" value="ECO:0007669"/>
    <property type="project" value="TreeGrafter"/>
</dbReference>
<keyword evidence="2" id="KW-0067">ATP-binding</keyword>
<dbReference type="EMBL" id="FRDM01000009">
    <property type="protein sequence ID" value="SHN74768.1"/>
    <property type="molecule type" value="Genomic_DNA"/>
</dbReference>
<dbReference type="Proteomes" id="UP000184428">
    <property type="component" value="Unassembled WGS sequence"/>
</dbReference>
<dbReference type="InterPro" id="IPR016032">
    <property type="entry name" value="Sig_transdc_resp-reg_C-effctor"/>
</dbReference>
<dbReference type="Pfam" id="PF00196">
    <property type="entry name" value="GerE"/>
    <property type="match status" value="1"/>
</dbReference>
<gene>
    <name evidence="4" type="ORF">SAMN05660350_02245</name>
</gene>
<proteinExistence type="predicted"/>
<accession>A0A1M7TVN8</accession>
<name>A0A1M7TVN8_9ACTN</name>
<dbReference type="InterPro" id="IPR000792">
    <property type="entry name" value="Tscrpt_reg_LuxR_C"/>
</dbReference>
<dbReference type="CDD" id="cd06170">
    <property type="entry name" value="LuxR_C_like"/>
    <property type="match status" value="1"/>
</dbReference>
<dbReference type="Pfam" id="PF13191">
    <property type="entry name" value="AAA_16"/>
    <property type="match status" value="1"/>
</dbReference>
<feature type="domain" description="HTH luxR-type" evidence="3">
    <location>
        <begin position="863"/>
        <end position="927"/>
    </location>
</feature>
<dbReference type="InterPro" id="IPR011990">
    <property type="entry name" value="TPR-like_helical_dom_sf"/>
</dbReference>
<dbReference type="GO" id="GO:0003677">
    <property type="term" value="F:DNA binding"/>
    <property type="evidence" value="ECO:0007669"/>
    <property type="project" value="InterPro"/>
</dbReference>
<dbReference type="GO" id="GO:0006355">
    <property type="term" value="P:regulation of DNA-templated transcription"/>
    <property type="evidence" value="ECO:0007669"/>
    <property type="project" value="InterPro"/>
</dbReference>
<dbReference type="GO" id="GO:0005737">
    <property type="term" value="C:cytoplasm"/>
    <property type="evidence" value="ECO:0007669"/>
    <property type="project" value="TreeGrafter"/>
</dbReference>
<dbReference type="SUPFAM" id="SSF52540">
    <property type="entry name" value="P-loop containing nucleoside triphosphate hydrolases"/>
    <property type="match status" value="1"/>
</dbReference>
<protein>
    <submittedName>
        <fullName evidence="4">Regulatory protein, luxR family</fullName>
    </submittedName>
</protein>
<dbReference type="PANTHER" id="PTHR16305">
    <property type="entry name" value="TESTICULAR SOLUBLE ADENYLYL CYCLASE"/>
    <property type="match status" value="1"/>
</dbReference>
<sequence length="927" mass="99051">MGPAPGSDSVASDSDYGLAVLSGRDREREAVAALVDEAWAGRGGALVVVGQPGVGKSALLADAIARADGMTVLRTQGVESESPLAFAALQRLLRPVMDDRVQHLPQPQARALRAAFGEVDDGPGDRFLVFLAALSVLADAGQHRPVLAVVDDAHWLDDASAAALLFVARRLQVERVALVFAARDADVRTFDSGDLPRLSLGGIDAGAAGELIRARAGVSVPAVVRDALLASTGGNPLALVELAEVLTSEQLSGRVRLPARLPLTEGVERAFLDRYRRLPEPARTMLLVTAADDSGRTRVVRQAAAALGAGEDALVAAERSGLLRIRDATVDLRHPLVRSAVYGAVTSTERRRAHRALAAVLTGTEEADRRAWHLAASIEEPDEAVVAELDAAAERARARGGLEAAASAWERAAELSPAGNAQAERLYAAARSAWLAAQPARARALVDAAAAQARDPLLRADVLRLRARIEWNTGSLHTGQRMVLEAAAEVAPHDHQRAREMAMFAVALAAFGARSGSAVDPTALVPAPVPAAPLRARCFSDLLHGLDAAVHGDWPAAMGPLDEAFALAEHLAEEDQDLLPNLGIAAMYLGDDALIRRYHEQLLARARSTGAVLMTLYSLARLGFAELTSGRWTTARAAAAEALPLAEQSGHRGLAALPTAWLALLAALRGDETVDQHLADVEQICAVQPLGILAEVVPDVLRWVRGVRDAAEPAGALHQLEQIRHPITRRLAATDRIEAAVRAGRPDLAHAWVEELAGFAEATGSAWAQAVAEHGLALLRNGPEAERHFEQALAAHAKTDRPPDRARTQLAYGAFLRRSRRRVDARPHLRAALETFEDLGARRWADRARQELRASGETTRRRNVSTVVDLTPQEVQVAQLVRQGLSNRDAAAQLYVSPRTVDFHLRNVFTKLGVSSRTELTALPLDL</sequence>
<dbReference type="PANTHER" id="PTHR16305:SF35">
    <property type="entry name" value="TRANSCRIPTIONAL ACTIVATOR DOMAIN"/>
    <property type="match status" value="1"/>
</dbReference>
<dbReference type="GO" id="GO:0005524">
    <property type="term" value="F:ATP binding"/>
    <property type="evidence" value="ECO:0007669"/>
    <property type="project" value="UniProtKB-KW"/>
</dbReference>
<dbReference type="InterPro" id="IPR041664">
    <property type="entry name" value="AAA_16"/>
</dbReference>
<evidence type="ECO:0000313" key="4">
    <source>
        <dbReference type="EMBL" id="SHN74768.1"/>
    </source>
</evidence>
<dbReference type="SMART" id="SM00421">
    <property type="entry name" value="HTH_LUXR"/>
    <property type="match status" value="1"/>
</dbReference>
<dbReference type="PROSITE" id="PS50043">
    <property type="entry name" value="HTH_LUXR_2"/>
    <property type="match status" value="1"/>
</dbReference>
<dbReference type="SUPFAM" id="SSF48452">
    <property type="entry name" value="TPR-like"/>
    <property type="match status" value="1"/>
</dbReference>